<dbReference type="AlphaFoldDB" id="A0A1G5RYW5"/>
<dbReference type="InterPro" id="IPR027417">
    <property type="entry name" value="P-loop_NTPase"/>
</dbReference>
<evidence type="ECO:0000259" key="1">
    <source>
        <dbReference type="Pfam" id="PF09820"/>
    </source>
</evidence>
<dbReference type="Pfam" id="PF08011">
    <property type="entry name" value="PDDEXK_9"/>
    <property type="match status" value="1"/>
</dbReference>
<gene>
    <name evidence="2" type="ORF">SAMN02910350_01374</name>
</gene>
<dbReference type="InterPro" id="IPR012547">
    <property type="entry name" value="PDDEXK_9"/>
</dbReference>
<reference evidence="2 3" key="1">
    <citation type="submission" date="2016-10" db="EMBL/GenBank/DDBJ databases">
        <authorList>
            <person name="de Groot N.N."/>
        </authorList>
    </citation>
    <scope>NUCLEOTIDE SEQUENCE [LARGE SCALE GENOMIC DNA]</scope>
    <source>
        <strain evidence="2 3">DSM 10317</strain>
    </source>
</reference>
<dbReference type="EMBL" id="FMWK01000006">
    <property type="protein sequence ID" value="SCZ78641.1"/>
    <property type="molecule type" value="Genomic_DNA"/>
</dbReference>
<dbReference type="PANTHER" id="PTHR34825:SF1">
    <property type="entry name" value="AAA-ATPASE-LIKE DOMAIN-CONTAINING PROTEIN"/>
    <property type="match status" value="1"/>
</dbReference>
<evidence type="ECO:0000313" key="3">
    <source>
        <dbReference type="Proteomes" id="UP000199428"/>
    </source>
</evidence>
<protein>
    <submittedName>
        <fullName evidence="2">PD-(D/E)XK nuclease superfamily protein</fullName>
    </submittedName>
</protein>
<dbReference type="RefSeq" id="WP_090162295.1">
    <property type="nucleotide sequence ID" value="NZ_FMWK01000006.1"/>
</dbReference>
<feature type="domain" description="AAA-ATPase-like" evidence="1">
    <location>
        <begin position="10"/>
        <end position="224"/>
    </location>
</feature>
<accession>A0A1G5RYW5</accession>
<dbReference type="Gene3D" id="3.40.50.300">
    <property type="entry name" value="P-loop containing nucleotide triphosphate hydrolases"/>
    <property type="match status" value="1"/>
</dbReference>
<dbReference type="InterPro" id="IPR018631">
    <property type="entry name" value="AAA-ATPase-like_dom"/>
</dbReference>
<organism evidence="2 3">
    <name type="scientific">Pseudobutyrivibrio xylanivorans</name>
    <dbReference type="NCBI Taxonomy" id="185007"/>
    <lineage>
        <taxon>Bacteria</taxon>
        <taxon>Bacillati</taxon>
        <taxon>Bacillota</taxon>
        <taxon>Clostridia</taxon>
        <taxon>Lachnospirales</taxon>
        <taxon>Lachnospiraceae</taxon>
        <taxon>Pseudobutyrivibrio</taxon>
    </lineage>
</organism>
<dbReference type="Pfam" id="PF09820">
    <property type="entry name" value="AAA-ATPase_like"/>
    <property type="match status" value="1"/>
</dbReference>
<dbReference type="SUPFAM" id="SSF52540">
    <property type="entry name" value="P-loop containing nucleoside triphosphate hydrolases"/>
    <property type="match status" value="1"/>
</dbReference>
<sequence>MKINISKSYDNFRMLREDGAYYVDKTAIIKKYLEDHFDSAVLFARPRRFGKTLTMTMFRDFLDIRQDSRDIFEGLEIMKYSSVVDEYMNKYPVVFISLKEIYGENISDIEDSFKLVVSQICKTMEFLLESDNIGDSDKKIFKSIINQEANRANTIAALDLLVRMLKNYYDKRVFVIIDEYDVPMAKTLGTEAYEPTRDMIAHMLSYVCKTNDNVKAVILSGCLFTVKNSTYTGVNNIIPHTVLSPLFAGDIGFTNEDVKKLLEDANISDKYELVKEWYNGYLFGREEMYCPWDVLNFVSSVIDGTYSEAMGPKSYWVNTSETAITILRGFLGKVPNVMEDFETLLAGECIYYTVNENLPYHRMHENGANIWSALVETGYLTKAVKEEMPRMPLRIPNKEIKEVFRQEVKTFFEDKIENQFVDDLDKALWNKDIAAAETSLNQILEATLSFYHEYHEYSYHLLLDGFFTGLEYRVLSEQETGYGRSDLIILDPARSRSMILEIKHAKDDNELETALEEAASQIIDKKYDSILKYQDYKTIVRYGVSCSGKKAKIKLV</sequence>
<dbReference type="PANTHER" id="PTHR34825">
    <property type="entry name" value="CONSERVED PROTEIN, WITH A WEAK D-GALACTARATE DEHYDRATASE/ALTRONATE HYDROLASE DOMAIN"/>
    <property type="match status" value="1"/>
</dbReference>
<proteinExistence type="predicted"/>
<dbReference type="Proteomes" id="UP000199428">
    <property type="component" value="Unassembled WGS sequence"/>
</dbReference>
<evidence type="ECO:0000313" key="2">
    <source>
        <dbReference type="EMBL" id="SCZ78641.1"/>
    </source>
</evidence>
<name>A0A1G5RYW5_PSEXY</name>